<proteinExistence type="predicted"/>
<name>A0ACB9QH09_9MYRT</name>
<gene>
    <name evidence="1" type="ORF">MLD38_021785</name>
</gene>
<comment type="caution">
    <text evidence="1">The sequence shown here is derived from an EMBL/GenBank/DDBJ whole genome shotgun (WGS) entry which is preliminary data.</text>
</comment>
<keyword evidence="2" id="KW-1185">Reference proteome</keyword>
<sequence length="165" mass="17948">MRGQRLGLQSPVPRWLSSILVPGHGQPVSAAALRIAPTVCLFSLHNLYRITGFLDDLMNACFFPLKGSCVCAGITCCLLSLFACSAVYTCTYRPKLRGLYSIPGGQCADYCVHCCCPLCAICQEHRELKNRGVDPSIGWVANEEKLKKQNRTTVAPAAPPGMTRT</sequence>
<evidence type="ECO:0000313" key="2">
    <source>
        <dbReference type="Proteomes" id="UP001057402"/>
    </source>
</evidence>
<dbReference type="Proteomes" id="UP001057402">
    <property type="component" value="Chromosome 6"/>
</dbReference>
<reference evidence="2" key="1">
    <citation type="journal article" date="2023" name="Front. Plant Sci.">
        <title>Chromosomal-level genome assembly of Melastoma candidum provides insights into trichome evolution.</title>
        <authorList>
            <person name="Zhong Y."/>
            <person name="Wu W."/>
            <person name="Sun C."/>
            <person name="Zou P."/>
            <person name="Liu Y."/>
            <person name="Dai S."/>
            <person name="Zhou R."/>
        </authorList>
    </citation>
    <scope>NUCLEOTIDE SEQUENCE [LARGE SCALE GENOMIC DNA]</scope>
</reference>
<organism evidence="1 2">
    <name type="scientific">Melastoma candidum</name>
    <dbReference type="NCBI Taxonomy" id="119954"/>
    <lineage>
        <taxon>Eukaryota</taxon>
        <taxon>Viridiplantae</taxon>
        <taxon>Streptophyta</taxon>
        <taxon>Embryophyta</taxon>
        <taxon>Tracheophyta</taxon>
        <taxon>Spermatophyta</taxon>
        <taxon>Magnoliopsida</taxon>
        <taxon>eudicotyledons</taxon>
        <taxon>Gunneridae</taxon>
        <taxon>Pentapetalae</taxon>
        <taxon>rosids</taxon>
        <taxon>malvids</taxon>
        <taxon>Myrtales</taxon>
        <taxon>Melastomataceae</taxon>
        <taxon>Melastomatoideae</taxon>
        <taxon>Melastomateae</taxon>
        <taxon>Melastoma</taxon>
    </lineage>
</organism>
<evidence type="ECO:0000313" key="1">
    <source>
        <dbReference type="EMBL" id="KAI4365834.1"/>
    </source>
</evidence>
<accession>A0ACB9QH09</accession>
<dbReference type="EMBL" id="CM042885">
    <property type="protein sequence ID" value="KAI4365834.1"/>
    <property type="molecule type" value="Genomic_DNA"/>
</dbReference>
<protein>
    <submittedName>
        <fullName evidence="1">Uncharacterized protein</fullName>
    </submittedName>
</protein>